<dbReference type="AlphaFoldDB" id="A0AAD8KD12"/>
<evidence type="ECO:0000313" key="1">
    <source>
        <dbReference type="EMBL" id="KAK1420429.1"/>
    </source>
</evidence>
<gene>
    <name evidence="1" type="ORF">QVD17_22014</name>
</gene>
<evidence type="ECO:0000313" key="2">
    <source>
        <dbReference type="Proteomes" id="UP001229421"/>
    </source>
</evidence>
<proteinExistence type="predicted"/>
<dbReference type="EMBL" id="JAUHHV010000006">
    <property type="protein sequence ID" value="KAK1420429.1"/>
    <property type="molecule type" value="Genomic_DNA"/>
</dbReference>
<accession>A0AAD8KD12</accession>
<dbReference type="Proteomes" id="UP001229421">
    <property type="component" value="Unassembled WGS sequence"/>
</dbReference>
<comment type="caution">
    <text evidence="1">The sequence shown here is derived from an EMBL/GenBank/DDBJ whole genome shotgun (WGS) entry which is preliminary data.</text>
</comment>
<name>A0AAD8KD12_TARER</name>
<reference evidence="1" key="1">
    <citation type="journal article" date="2023" name="bioRxiv">
        <title>Improved chromosome-level genome assembly for marigold (Tagetes erecta).</title>
        <authorList>
            <person name="Jiang F."/>
            <person name="Yuan L."/>
            <person name="Wang S."/>
            <person name="Wang H."/>
            <person name="Xu D."/>
            <person name="Wang A."/>
            <person name="Fan W."/>
        </authorList>
    </citation>
    <scope>NUCLEOTIDE SEQUENCE</scope>
    <source>
        <strain evidence="1">WSJ</strain>
        <tissue evidence="1">Leaf</tissue>
    </source>
</reference>
<sequence length="79" mass="8853">MLINSSIVAEHDKWVDYSISSFFIGRSKSNMVYPVSKLTNIIHSIGRVKNPHNPGLLSNSLLSLGRRKLLDILNQAPIH</sequence>
<keyword evidence="2" id="KW-1185">Reference proteome</keyword>
<protein>
    <submittedName>
        <fullName evidence="1">Uncharacterized protein</fullName>
    </submittedName>
</protein>
<organism evidence="1 2">
    <name type="scientific">Tagetes erecta</name>
    <name type="common">African marigold</name>
    <dbReference type="NCBI Taxonomy" id="13708"/>
    <lineage>
        <taxon>Eukaryota</taxon>
        <taxon>Viridiplantae</taxon>
        <taxon>Streptophyta</taxon>
        <taxon>Embryophyta</taxon>
        <taxon>Tracheophyta</taxon>
        <taxon>Spermatophyta</taxon>
        <taxon>Magnoliopsida</taxon>
        <taxon>eudicotyledons</taxon>
        <taxon>Gunneridae</taxon>
        <taxon>Pentapetalae</taxon>
        <taxon>asterids</taxon>
        <taxon>campanulids</taxon>
        <taxon>Asterales</taxon>
        <taxon>Asteraceae</taxon>
        <taxon>Asteroideae</taxon>
        <taxon>Heliantheae alliance</taxon>
        <taxon>Tageteae</taxon>
        <taxon>Tagetes</taxon>
    </lineage>
</organism>